<protein>
    <submittedName>
        <fullName evidence="1">Uncharacterized protein</fullName>
    </submittedName>
</protein>
<gene>
    <name evidence="1" type="ORF">PYW08_008577</name>
</gene>
<keyword evidence="2" id="KW-1185">Reference proteome</keyword>
<organism evidence="1 2">
    <name type="scientific">Mythimna loreyi</name>
    <dbReference type="NCBI Taxonomy" id="667449"/>
    <lineage>
        <taxon>Eukaryota</taxon>
        <taxon>Metazoa</taxon>
        <taxon>Ecdysozoa</taxon>
        <taxon>Arthropoda</taxon>
        <taxon>Hexapoda</taxon>
        <taxon>Insecta</taxon>
        <taxon>Pterygota</taxon>
        <taxon>Neoptera</taxon>
        <taxon>Endopterygota</taxon>
        <taxon>Lepidoptera</taxon>
        <taxon>Glossata</taxon>
        <taxon>Ditrysia</taxon>
        <taxon>Noctuoidea</taxon>
        <taxon>Noctuidae</taxon>
        <taxon>Noctuinae</taxon>
        <taxon>Hadenini</taxon>
        <taxon>Mythimna</taxon>
    </lineage>
</organism>
<dbReference type="Proteomes" id="UP001231649">
    <property type="component" value="Chromosome 22"/>
</dbReference>
<name>A0ACC2QCU5_9NEOP</name>
<accession>A0ACC2QCU5</accession>
<reference evidence="1" key="1">
    <citation type="submission" date="2023-03" db="EMBL/GenBank/DDBJ databases">
        <title>Chromosome-level genomes of two armyworms, Mythimna separata and Mythimna loreyi, provide insights into the biosynthesis and reception of sex pheromones.</title>
        <authorList>
            <person name="Zhao H."/>
        </authorList>
    </citation>
    <scope>NUCLEOTIDE SEQUENCE</scope>
    <source>
        <strain evidence="1">BeijingLab</strain>
    </source>
</reference>
<comment type="caution">
    <text evidence="1">The sequence shown here is derived from an EMBL/GenBank/DDBJ whole genome shotgun (WGS) entry which is preliminary data.</text>
</comment>
<proteinExistence type="predicted"/>
<evidence type="ECO:0000313" key="2">
    <source>
        <dbReference type="Proteomes" id="UP001231649"/>
    </source>
</evidence>
<sequence>MYGELSPLSYILNPFFELIQSVLLVSYPAFIAEATVHEVDQIKTTLTGQLLRCSDESLRWELQTALQYVSLRPFTYTLGRVVCLDAYLPFTTINGSLRWELQTALQYVSLRPFTYTLCRAVSLDAYLPFTTISLSNLQQQILDNLFELVQSVLMVSCPALFVEATAHEVDQIKATLTGQLLRCSDESLRWELQTALQYVSLRPFKYTLCRAVSLDVYLPFAAISLGITYVIVLLQLSHFSV</sequence>
<evidence type="ECO:0000313" key="1">
    <source>
        <dbReference type="EMBL" id="KAJ8711623.1"/>
    </source>
</evidence>
<dbReference type="EMBL" id="CM056798">
    <property type="protein sequence ID" value="KAJ8711623.1"/>
    <property type="molecule type" value="Genomic_DNA"/>
</dbReference>